<dbReference type="Proteomes" id="UP000265768">
    <property type="component" value="Unassembled WGS sequence"/>
</dbReference>
<dbReference type="Gene3D" id="1.10.357.10">
    <property type="entry name" value="Tetracycline Repressor, domain 2"/>
    <property type="match status" value="1"/>
</dbReference>
<evidence type="ECO:0000256" key="3">
    <source>
        <dbReference type="ARBA" id="ARBA00023163"/>
    </source>
</evidence>
<dbReference type="EMBL" id="QZEY01000001">
    <property type="protein sequence ID" value="RJL36212.1"/>
    <property type="molecule type" value="Genomic_DNA"/>
</dbReference>
<dbReference type="OrthoDB" id="329481at2"/>
<name>A0A3A4AZU3_9ACTN</name>
<evidence type="ECO:0000313" key="5">
    <source>
        <dbReference type="EMBL" id="RJL36212.1"/>
    </source>
</evidence>
<dbReference type="AlphaFoldDB" id="A0A3A4AZU3"/>
<protein>
    <submittedName>
        <fullName evidence="5">TetR family transcriptional regulator</fullName>
    </submittedName>
</protein>
<dbReference type="InterPro" id="IPR036271">
    <property type="entry name" value="Tet_transcr_reg_TetR-rel_C_sf"/>
</dbReference>
<keyword evidence="1" id="KW-0678">Repressor</keyword>
<keyword evidence="6" id="KW-1185">Reference proteome</keyword>
<dbReference type="SUPFAM" id="SSF48498">
    <property type="entry name" value="Tetracyclin repressor-like, C-terminal domain"/>
    <property type="match status" value="1"/>
</dbReference>
<accession>A0A3A4AZU3</accession>
<keyword evidence="3" id="KW-0804">Transcription</keyword>
<feature type="domain" description="Tetracycline repressor TetR C-terminal" evidence="4">
    <location>
        <begin position="38"/>
        <end position="168"/>
    </location>
</feature>
<dbReference type="InterPro" id="IPR003012">
    <property type="entry name" value="Tet_transcr_reg_TetR"/>
</dbReference>
<evidence type="ECO:0000313" key="6">
    <source>
        <dbReference type="Proteomes" id="UP000265768"/>
    </source>
</evidence>
<gene>
    <name evidence="5" type="ORF">D5H75_02500</name>
</gene>
<dbReference type="PRINTS" id="PR00400">
    <property type="entry name" value="TETREPRESSOR"/>
</dbReference>
<evidence type="ECO:0000256" key="1">
    <source>
        <dbReference type="ARBA" id="ARBA00022491"/>
    </source>
</evidence>
<reference evidence="5 6" key="1">
    <citation type="submission" date="2018-09" db="EMBL/GenBank/DDBJ databases">
        <title>YIM 75507 draft genome.</title>
        <authorList>
            <person name="Tang S."/>
            <person name="Feng Y."/>
        </authorList>
    </citation>
    <scope>NUCLEOTIDE SEQUENCE [LARGE SCALE GENOMIC DNA]</scope>
    <source>
        <strain evidence="5 6">YIM 75507</strain>
    </source>
</reference>
<dbReference type="InterPro" id="IPR004111">
    <property type="entry name" value="Repressor_TetR_C"/>
</dbReference>
<dbReference type="Pfam" id="PF02909">
    <property type="entry name" value="TetR_C_1"/>
    <property type="match status" value="1"/>
</dbReference>
<keyword evidence="2" id="KW-0805">Transcription regulation</keyword>
<organism evidence="5 6">
    <name type="scientific">Bailinhaonella thermotolerans</name>
    <dbReference type="NCBI Taxonomy" id="1070861"/>
    <lineage>
        <taxon>Bacteria</taxon>
        <taxon>Bacillati</taxon>
        <taxon>Actinomycetota</taxon>
        <taxon>Actinomycetes</taxon>
        <taxon>Streptosporangiales</taxon>
        <taxon>Streptosporangiaceae</taxon>
        <taxon>Bailinhaonella</taxon>
    </lineage>
</organism>
<comment type="caution">
    <text evidence="5">The sequence shown here is derived from an EMBL/GenBank/DDBJ whole genome shotgun (WGS) entry which is preliminary data.</text>
</comment>
<dbReference type="GO" id="GO:0046677">
    <property type="term" value="P:response to antibiotic"/>
    <property type="evidence" value="ECO:0007669"/>
    <property type="project" value="InterPro"/>
</dbReference>
<sequence>MNDLVVIDHVGGHVVGQVLILDGLVERVLARAFTLQIDGDWRRLLREFAGGYRRELLRHPGLLPLAATRPVTTPDALRMLETGAAALRSAGFELRTAMHLLNAIAMFTVGHCLAETDPPGATPQPQPQVDPALFPNLAEALHAGLGTPQDHQERFDVTIDALINGFDAARPRSRP</sequence>
<proteinExistence type="predicted"/>
<evidence type="ECO:0000256" key="2">
    <source>
        <dbReference type="ARBA" id="ARBA00023015"/>
    </source>
</evidence>
<evidence type="ECO:0000259" key="4">
    <source>
        <dbReference type="Pfam" id="PF02909"/>
    </source>
</evidence>
<dbReference type="GO" id="GO:0045892">
    <property type="term" value="P:negative regulation of DNA-templated transcription"/>
    <property type="evidence" value="ECO:0007669"/>
    <property type="project" value="InterPro"/>
</dbReference>